<evidence type="ECO:0000256" key="1">
    <source>
        <dbReference type="ARBA" id="ARBA00022737"/>
    </source>
</evidence>
<keyword evidence="1" id="KW-0677">Repeat</keyword>
<dbReference type="Gene3D" id="1.25.40.10">
    <property type="entry name" value="Tetratricopeptide repeat domain"/>
    <property type="match status" value="2"/>
</dbReference>
<dbReference type="InterPro" id="IPR050667">
    <property type="entry name" value="PPR-containing_protein"/>
</dbReference>
<keyword evidence="4" id="KW-1185">Reference proteome</keyword>
<gene>
    <name evidence="3" type="ORF">AX774_g4153</name>
</gene>
<organism evidence="3 4">
    <name type="scientific">Zancudomyces culisetae</name>
    <name type="common">Gut fungus</name>
    <name type="synonym">Smittium culisetae</name>
    <dbReference type="NCBI Taxonomy" id="1213189"/>
    <lineage>
        <taxon>Eukaryota</taxon>
        <taxon>Fungi</taxon>
        <taxon>Fungi incertae sedis</taxon>
        <taxon>Zoopagomycota</taxon>
        <taxon>Kickxellomycotina</taxon>
        <taxon>Harpellomycetes</taxon>
        <taxon>Harpellales</taxon>
        <taxon>Legeriomycetaceae</taxon>
        <taxon>Zancudomyces</taxon>
    </lineage>
</organism>
<dbReference type="Proteomes" id="UP000188320">
    <property type="component" value="Unassembled WGS sequence"/>
</dbReference>
<accession>A0A1R1PN49</accession>
<feature type="repeat" description="PPR" evidence="2">
    <location>
        <begin position="194"/>
        <end position="228"/>
    </location>
</feature>
<protein>
    <submittedName>
        <fullName evidence="3">Pentatricopeptide repeat-containing protein</fullName>
    </submittedName>
</protein>
<dbReference type="PROSITE" id="PS51375">
    <property type="entry name" value="PPR"/>
    <property type="match status" value="1"/>
</dbReference>
<dbReference type="Pfam" id="PF01535">
    <property type="entry name" value="PPR"/>
    <property type="match status" value="2"/>
</dbReference>
<name>A0A1R1PN49_ZANCU</name>
<evidence type="ECO:0000313" key="4">
    <source>
        <dbReference type="Proteomes" id="UP000188320"/>
    </source>
</evidence>
<dbReference type="NCBIfam" id="TIGR00756">
    <property type="entry name" value="PPR"/>
    <property type="match status" value="1"/>
</dbReference>
<comment type="caution">
    <text evidence="3">The sequence shown here is derived from an EMBL/GenBank/DDBJ whole genome shotgun (WGS) entry which is preliminary data.</text>
</comment>
<dbReference type="InterPro" id="IPR002885">
    <property type="entry name" value="PPR_rpt"/>
</dbReference>
<proteinExistence type="predicted"/>
<dbReference type="InterPro" id="IPR011990">
    <property type="entry name" value="TPR-like_helical_dom_sf"/>
</dbReference>
<dbReference type="EMBL" id="LSSK01000680">
    <property type="protein sequence ID" value="OMH82361.1"/>
    <property type="molecule type" value="Genomic_DNA"/>
</dbReference>
<dbReference type="PANTHER" id="PTHR47939">
    <property type="entry name" value="MEMBRANE-ASSOCIATED SALT-INDUCIBLE PROTEIN-LIKE"/>
    <property type="match status" value="1"/>
</dbReference>
<sequence>MNPLSSSTSLVPDLQTYTAIISAEVRANDWDAVYNLLVEMQDPKIDIKPDIVVRNIILEGIAKNKGMDEAMEEADNIKNKDGIPLDDASYSILLACALFNQRPEFVDKILKDCIAENKMPSVHSLSVSFVTLNTSTSTSTGFSPSQLLSKILELGGKPNEQIFSRLLYKSIKANNYKEAQLIYKLTEENVGKMSISLYGIIIEALCKNKKFEHVKTVFKEMLANDVVPDSYIFYSIMSNCCTDKSQMLYWQSVFRPLNIKYSVHCYNALSKLYIKFYNEGIAFTKVLFTITEMLENLDNEYDITSFNLLFQSINNALLYANRSESNREFVNKVFLNTFSKYKQFTNSITASSPVNIQIASFVDYWYKRKLLPLSEASSSISTATSPDHTTFVHLLDIYTTLNITGYAHSMYVSIPKNILTKILLLKSQSTLNNLMNMFLFHKRYDYVSQVWIDRIKLSYYNIDPVAVAIMLRTCDQQGHILAAKQNFESLLKSHDLPFLISQNSLAFSISTISKNSTPVFCVDAKVIYLYVALLIKYRLLSEIMPAINLWYKTVSSSSLTPDRNRDKQSEGDTAVDSLDDKVYYNNPFTLFDDFSDNEYQDLDFAAAVPNRATLPQHIVSGIISALNDPSLTTESNGENIKIQGEFLRFVEARFPLSVPI</sequence>
<dbReference type="OrthoDB" id="407658at2759"/>
<reference evidence="4" key="1">
    <citation type="submission" date="2017-01" db="EMBL/GenBank/DDBJ databases">
        <authorList>
            <person name="Wang Y."/>
            <person name="White M."/>
            <person name="Kvist S."/>
            <person name="Moncalvo J.-M."/>
        </authorList>
    </citation>
    <scope>NUCLEOTIDE SEQUENCE [LARGE SCALE GENOMIC DNA]</scope>
    <source>
        <strain evidence="4">COL-18-3</strain>
    </source>
</reference>
<dbReference type="PANTHER" id="PTHR47939:SF13">
    <property type="entry name" value="OS03G0201400 PROTEIN"/>
    <property type="match status" value="1"/>
</dbReference>
<evidence type="ECO:0000256" key="2">
    <source>
        <dbReference type="PROSITE-ProRule" id="PRU00708"/>
    </source>
</evidence>
<dbReference type="AlphaFoldDB" id="A0A1R1PN49"/>
<evidence type="ECO:0000313" key="3">
    <source>
        <dbReference type="EMBL" id="OMH82361.1"/>
    </source>
</evidence>